<organism evidence="1">
    <name type="scientific">uncultured Eubacteriales bacterium</name>
    <dbReference type="NCBI Taxonomy" id="172733"/>
    <lineage>
        <taxon>Bacteria</taxon>
        <taxon>Bacillati</taxon>
        <taxon>Bacillota</taxon>
        <taxon>Clostridia</taxon>
        <taxon>Eubacteriales</taxon>
        <taxon>environmental samples</taxon>
    </lineage>
</organism>
<accession>A0A212JI28</accession>
<dbReference type="AlphaFoldDB" id="A0A212JI28"/>
<name>A0A212JI28_9FIRM</name>
<reference evidence="1" key="1">
    <citation type="submission" date="2016-04" db="EMBL/GenBank/DDBJ databases">
        <authorList>
            <person name="Evans L.H."/>
            <person name="Alamgir A."/>
            <person name="Owens N."/>
            <person name="Weber N.D."/>
            <person name="Virtaneva K."/>
            <person name="Barbian K."/>
            <person name="Babar A."/>
            <person name="Rosenke K."/>
        </authorList>
    </citation>
    <scope>NUCLEOTIDE SEQUENCE</scope>
    <source>
        <strain evidence="1">86</strain>
    </source>
</reference>
<proteinExistence type="predicted"/>
<gene>
    <name evidence="1" type="ORF">KL86CLO1_11138</name>
</gene>
<sequence>MAGIPHIKGRVQHTGPGHGILMIAQRHGVGDNFDAVIQRAVVLAVGVLLLGIGSGQEDPGVAAKLTGSVYLQLYAKVTVAFAIEDGVWFVRILMDGLSILGVMVAFRAKGFTLVTVISGIERVIVVNWNAAADAAAVIAVIATLAKRCIVIPGIVIPVDTLPASGAEDCFLYQTALTQLLFVKYGTL</sequence>
<dbReference type="EMBL" id="FLUN01000001">
    <property type="protein sequence ID" value="SBV99113.1"/>
    <property type="molecule type" value="Genomic_DNA"/>
</dbReference>
<protein>
    <submittedName>
        <fullName evidence="1">Uncharacterized protein</fullName>
    </submittedName>
</protein>
<evidence type="ECO:0000313" key="1">
    <source>
        <dbReference type="EMBL" id="SBV99113.1"/>
    </source>
</evidence>